<evidence type="ECO:0000256" key="4">
    <source>
        <dbReference type="SAM" id="MobiDB-lite"/>
    </source>
</evidence>
<dbReference type="Pfam" id="PF23354">
    <property type="entry name" value="TPR_NUP160_120_M"/>
    <property type="match status" value="1"/>
</dbReference>
<feature type="domain" description="NUP160 C-terminal TPR" evidence="7">
    <location>
        <begin position="1082"/>
        <end position="1347"/>
    </location>
</feature>
<feature type="domain" description="NUP160 helical" evidence="6">
    <location>
        <begin position="555"/>
        <end position="733"/>
    </location>
</feature>
<proteinExistence type="predicted"/>
<keyword evidence="2" id="KW-0813">Transport</keyword>
<organism evidence="9">
    <name type="scientific">Amphimedon queenslandica</name>
    <name type="common">Sponge</name>
    <dbReference type="NCBI Taxonomy" id="400682"/>
    <lineage>
        <taxon>Eukaryota</taxon>
        <taxon>Metazoa</taxon>
        <taxon>Porifera</taxon>
        <taxon>Demospongiae</taxon>
        <taxon>Heteroscleromorpha</taxon>
        <taxon>Haplosclerida</taxon>
        <taxon>Niphatidae</taxon>
        <taxon>Amphimedon</taxon>
    </lineage>
</organism>
<dbReference type="GO" id="GO:0005643">
    <property type="term" value="C:nuclear pore"/>
    <property type="evidence" value="ECO:0007669"/>
    <property type="project" value="UniProtKB-ARBA"/>
</dbReference>
<reference evidence="10" key="1">
    <citation type="journal article" date="2010" name="Nature">
        <title>The Amphimedon queenslandica genome and the evolution of animal complexity.</title>
        <authorList>
            <person name="Srivastava M."/>
            <person name="Simakov O."/>
            <person name="Chapman J."/>
            <person name="Fahey B."/>
            <person name="Gauthier M.E."/>
            <person name="Mitros T."/>
            <person name="Richards G.S."/>
            <person name="Conaco C."/>
            <person name="Dacre M."/>
            <person name="Hellsten U."/>
            <person name="Larroux C."/>
            <person name="Putnam N.H."/>
            <person name="Stanke M."/>
            <person name="Adamska M."/>
            <person name="Darling A."/>
            <person name="Degnan S.M."/>
            <person name="Oakley T.H."/>
            <person name="Plachetzki D.C."/>
            <person name="Zhai Y."/>
            <person name="Adamski M."/>
            <person name="Calcino A."/>
            <person name="Cummins S.F."/>
            <person name="Goodstein D.M."/>
            <person name="Harris C."/>
            <person name="Jackson D.J."/>
            <person name="Leys S.P."/>
            <person name="Shu S."/>
            <person name="Woodcroft B.J."/>
            <person name="Vervoort M."/>
            <person name="Kosik K.S."/>
            <person name="Manning G."/>
            <person name="Degnan B.M."/>
            <person name="Rokhsar D.S."/>
        </authorList>
    </citation>
    <scope>NUCLEOTIDE SEQUENCE [LARGE SCALE GENOMIC DNA]</scope>
</reference>
<dbReference type="OrthoDB" id="67716at2759"/>
<evidence type="ECO:0000313" key="10">
    <source>
        <dbReference type="Proteomes" id="UP000007879"/>
    </source>
</evidence>
<evidence type="ECO:0000313" key="9">
    <source>
        <dbReference type="EnsemblMetazoa" id="Aqu2.1.31248_001"/>
    </source>
</evidence>
<dbReference type="Proteomes" id="UP000007879">
    <property type="component" value="Unassembled WGS sequence"/>
</dbReference>
<evidence type="ECO:0000259" key="5">
    <source>
        <dbReference type="Pfam" id="PF11715"/>
    </source>
</evidence>
<dbReference type="InterPro" id="IPR059141">
    <property type="entry name" value="Beta-prop_Nup120_160"/>
</dbReference>
<dbReference type="PANTHER" id="PTHR21286:SF0">
    <property type="entry name" value="NUCLEAR PORE COMPLEX PROTEIN NUP160"/>
    <property type="match status" value="1"/>
</dbReference>
<dbReference type="InterPro" id="IPR056547">
    <property type="entry name" value="NUP160_helical"/>
</dbReference>
<dbReference type="InParanoid" id="A0A1X7UTZ8"/>
<dbReference type="eggNOG" id="KOG4521">
    <property type="taxonomic scope" value="Eukaryota"/>
</dbReference>
<evidence type="ECO:0000259" key="6">
    <source>
        <dbReference type="Pfam" id="PF23345"/>
    </source>
</evidence>
<feature type="domain" description="Nucleoporin Nup120/160 beta-propeller" evidence="5">
    <location>
        <begin position="63"/>
        <end position="531"/>
    </location>
</feature>
<dbReference type="GO" id="GO:0017056">
    <property type="term" value="F:structural constituent of nuclear pore"/>
    <property type="evidence" value="ECO:0007669"/>
    <property type="project" value="TreeGrafter"/>
</dbReference>
<sequence length="1352" mass="151679">MASFIELAGSSFSNHEFQWRDLQIQRAPRSHTGTGGGGEARRSGPSGGAFHYKDDGTMATRNRSIAWRLLEKSIELIEISLDMNLTGNALRLHLPPSSCPGTSLSINELANNIIILFSDTSTVYRLILPHPVEIFKNPKLLSVGKGLPPSVLLFADQMSFHGNNSVPILSGSYTFHSSLSCSWVNNVGVASFVLGSSHSRALQCIQLPAPGTGKNVDIGIPLRFQLDQSNVMNKLWNIIPTSLKGSGDIEQTPVAIESHLFGGEMIIISVYNNLSLKLWSIQEKYCVLEHSLNDYFENEERSVNEVLLKKSHEYSNESLRFAVCPNLYMKSKILVFDLLLIESQLILQEYWSHTLVQVEPLIDVSLINEYMFVLTSKEGGGGANHIYYTSFASNTDCNNDVIMMSLPSNDATLPGHKTIAEGYLDVMFTPGHISTESIAKGLTLCGCKVSKDVSLKQQVINQMEREIKSVVGLGSLSELEYNNIISKVWTKFYHHIIQYEQLVQCGVSITIDSSRGAVTLVKNGTISFLYSHSHTPSFILSAPHSHLLECNDDIITLDLSMLLHCISLVHYQIPEEVFQSFVRDLRYHGDPHDLAKQIVDALTKQSAVSDVEFLLSLRQIFGSISDVSSLLAQIQELLTIFNEEAEQGEEPEDPLSIDGANTSSYFIKLISSGVRELSYRRIRSLFDLLLFFELFEQSALVDIDVGIVIDELIKLINIHHVIYWLATTEATPVDGLMSMNINDFSVSKANNVKLDCDLLELYLSSSPNVISAILNDIEDHTHWKHMLPSLLESLIKKIWPESSCILLYECLLNNCQYSSVEDLNTYCTDYNTNKYGVLFLRGCSLVLNGSVDKGVEYLTEAYDGYYTDGYLIRLFTREEEHENGEIYWLKLLRFLEGVDSSAGVIQLLTDGLTVLRTKSNITATLWSNLFKHSLLMKDYDISYDAMMNNNDDMRRRECLRHFVTVLADSDEPSLLCSYNFSGLEEEAESVLDMIAQSSPAISSIYYDVLYSYHLSRDSFCKAAHKMYERCVRVASESDGVHSLQIQRNCVVTVISLLSLVEPKYQWVLKPSDDKSSCGVVKLKELKQQHKLMTSKLLLIKHKPSLESHLSSIYVSVVEVSNLLHNFGYFDESLSLCLLHEMSLVPLYQALTAKCISLANSVFINRDEATPSWLWLEYNETSTSKLQSRGSSVVDQGWSLLKRYVEMIEDKNPMGGVRGVAIDSPSQLLGCVIEKFLHLNHDTPQWLISKLKAVDVRKLVFILMSYNKLEEATEVTIDYIDAVLGQGKEAFNIKDCLHALGSPVFLPYNVIDQLLKLLEKSQEAGSAHSAQIADSLKRKLDDYVATLKSLDDM</sequence>
<dbReference type="Pfam" id="PF23347">
    <property type="entry name" value="TPR_Nup160_C"/>
    <property type="match status" value="1"/>
</dbReference>
<keyword evidence="10" id="KW-1185">Reference proteome</keyword>
<dbReference type="InterPro" id="IPR056535">
    <property type="entry name" value="TPR_NUP160_M"/>
</dbReference>
<dbReference type="PANTHER" id="PTHR21286">
    <property type="entry name" value="NUCLEAR PORE COMPLEX PROTEIN NUP160"/>
    <property type="match status" value="1"/>
</dbReference>
<reference evidence="9" key="2">
    <citation type="submission" date="2017-05" db="UniProtKB">
        <authorList>
            <consortium name="EnsemblMetazoa"/>
        </authorList>
    </citation>
    <scope>IDENTIFICATION</scope>
</reference>
<accession>A0A1X7UTZ8</accession>
<keyword evidence="3" id="KW-0539">Nucleus</keyword>
<feature type="domain" description="NUP160 middle TPR" evidence="8">
    <location>
        <begin position="799"/>
        <end position="1059"/>
    </location>
</feature>
<evidence type="ECO:0000259" key="8">
    <source>
        <dbReference type="Pfam" id="PF23354"/>
    </source>
</evidence>
<dbReference type="EnsemblMetazoa" id="XM_019996768.1">
    <property type="protein sequence ID" value="XP_019852327.1"/>
    <property type="gene ID" value="LOC105312836"/>
</dbReference>
<evidence type="ECO:0000256" key="1">
    <source>
        <dbReference type="ARBA" id="ARBA00004123"/>
    </source>
</evidence>
<evidence type="ECO:0000256" key="2">
    <source>
        <dbReference type="ARBA" id="ARBA00022448"/>
    </source>
</evidence>
<dbReference type="STRING" id="400682.A0A1X7UTZ8"/>
<evidence type="ECO:0000259" key="7">
    <source>
        <dbReference type="Pfam" id="PF23347"/>
    </source>
</evidence>
<dbReference type="Pfam" id="PF11715">
    <property type="entry name" value="Beta-prop_Nup120_160"/>
    <property type="match status" value="1"/>
</dbReference>
<feature type="region of interest" description="Disordered" evidence="4">
    <location>
        <begin position="28"/>
        <end position="55"/>
    </location>
</feature>
<dbReference type="Pfam" id="PF23345">
    <property type="entry name" value="NUP160_helical"/>
    <property type="match status" value="1"/>
</dbReference>
<dbReference type="InterPro" id="IPR021717">
    <property type="entry name" value="Nucleoporin_Nup160"/>
</dbReference>
<dbReference type="KEGG" id="aqu:105312836"/>
<gene>
    <name evidence="9" type="primary">105312836</name>
</gene>
<protein>
    <submittedName>
        <fullName evidence="9">Uncharacterized protein</fullName>
    </submittedName>
</protein>
<comment type="subcellular location">
    <subcellularLocation>
        <location evidence="1">Nucleus</location>
    </subcellularLocation>
</comment>
<name>A0A1X7UTZ8_AMPQE</name>
<dbReference type="InterPro" id="IPR056536">
    <property type="entry name" value="TPR_NUP160_C"/>
</dbReference>
<dbReference type="EnsemblMetazoa" id="Aqu2.1.31248_001">
    <property type="protein sequence ID" value="Aqu2.1.31248_001"/>
    <property type="gene ID" value="Aqu2.1.31248"/>
</dbReference>
<evidence type="ECO:0000256" key="3">
    <source>
        <dbReference type="ARBA" id="ARBA00023242"/>
    </source>
</evidence>